<sequence>MEKLQQEHCFLKISLRTENGGEIPETPTQLKALIVQALQTLHGQVGASIAVDILSYHIHDDVIGGGARWGSAIIRAPYREQAKVWSALTMCAGQDNVCTVDKASPSLMSLAVNSRDFQFQN</sequence>
<organism evidence="3 4">
    <name type="scientific">Geodia barretti</name>
    <name type="common">Barrett's horny sponge</name>
    <dbReference type="NCBI Taxonomy" id="519541"/>
    <lineage>
        <taxon>Eukaryota</taxon>
        <taxon>Metazoa</taxon>
        <taxon>Porifera</taxon>
        <taxon>Demospongiae</taxon>
        <taxon>Heteroscleromorpha</taxon>
        <taxon>Tetractinellida</taxon>
        <taxon>Astrophorina</taxon>
        <taxon>Geodiidae</taxon>
        <taxon>Geodia</taxon>
    </lineage>
</organism>
<evidence type="ECO:0000256" key="1">
    <source>
        <dbReference type="ARBA" id="ARBA00022694"/>
    </source>
</evidence>
<accession>A0AA35TZD8</accession>
<protein>
    <submittedName>
        <fullName evidence="3">Ribonuclease P protein subunit p14</fullName>
    </submittedName>
</protein>
<keyword evidence="4" id="KW-1185">Reference proteome</keyword>
<dbReference type="AlphaFoldDB" id="A0AA35TZD8"/>
<dbReference type="GO" id="GO:1990904">
    <property type="term" value="C:ribonucleoprotein complex"/>
    <property type="evidence" value="ECO:0007669"/>
    <property type="project" value="UniProtKB-ARBA"/>
</dbReference>
<reference evidence="3" key="1">
    <citation type="submission" date="2023-03" db="EMBL/GenBank/DDBJ databases">
        <authorList>
            <person name="Steffen K."/>
            <person name="Cardenas P."/>
        </authorList>
    </citation>
    <scope>NUCLEOTIDE SEQUENCE</scope>
</reference>
<dbReference type="EMBL" id="CASHTH010004437">
    <property type="protein sequence ID" value="CAI8057320.1"/>
    <property type="molecule type" value="Genomic_DNA"/>
</dbReference>
<dbReference type="GO" id="GO:1902555">
    <property type="term" value="C:endoribonuclease complex"/>
    <property type="evidence" value="ECO:0007669"/>
    <property type="project" value="UniProtKB-ARBA"/>
</dbReference>
<dbReference type="Pfam" id="PF20976">
    <property type="entry name" value="Pop8"/>
    <property type="match status" value="1"/>
</dbReference>
<dbReference type="InterPro" id="IPR049128">
    <property type="entry name" value="Pop8-like_dom"/>
</dbReference>
<dbReference type="InterPro" id="IPR038085">
    <property type="entry name" value="Rnp2-like_sf"/>
</dbReference>
<dbReference type="SUPFAM" id="SSF160350">
    <property type="entry name" value="Rnp2-like"/>
    <property type="match status" value="1"/>
</dbReference>
<keyword evidence="1" id="KW-0819">tRNA processing</keyword>
<evidence type="ECO:0000313" key="4">
    <source>
        <dbReference type="Proteomes" id="UP001174909"/>
    </source>
</evidence>
<evidence type="ECO:0000313" key="3">
    <source>
        <dbReference type="EMBL" id="CAI8057320.1"/>
    </source>
</evidence>
<dbReference type="Proteomes" id="UP001174909">
    <property type="component" value="Unassembled WGS sequence"/>
</dbReference>
<feature type="domain" description="Ribonucleases P/MRP subunit Pop8-like" evidence="2">
    <location>
        <begin position="28"/>
        <end position="89"/>
    </location>
</feature>
<gene>
    <name evidence="3" type="ORF">GBAR_LOCUS31243</name>
</gene>
<evidence type="ECO:0000259" key="2">
    <source>
        <dbReference type="Pfam" id="PF20976"/>
    </source>
</evidence>
<proteinExistence type="predicted"/>
<comment type="caution">
    <text evidence="3">The sequence shown here is derived from an EMBL/GenBank/DDBJ whole genome shotgun (WGS) entry which is preliminary data.</text>
</comment>
<dbReference type="GO" id="GO:0008033">
    <property type="term" value="P:tRNA processing"/>
    <property type="evidence" value="ECO:0007669"/>
    <property type="project" value="UniProtKB-KW"/>
</dbReference>
<name>A0AA35TZD8_GEOBA</name>